<dbReference type="GO" id="GO:0006772">
    <property type="term" value="P:thiamine metabolic process"/>
    <property type="evidence" value="ECO:0007669"/>
    <property type="project" value="UniProtKB-UniRule"/>
</dbReference>
<dbReference type="Gene3D" id="3.40.50.10240">
    <property type="entry name" value="Thiamin pyrophosphokinase, catalytic domain"/>
    <property type="match status" value="1"/>
</dbReference>
<keyword evidence="2" id="KW-0547">Nucleotide-binding</keyword>
<dbReference type="OrthoDB" id="9804377at2"/>
<evidence type="ECO:0000259" key="6">
    <source>
        <dbReference type="SMART" id="SM00983"/>
    </source>
</evidence>
<keyword evidence="8" id="KW-1185">Reference proteome</keyword>
<dbReference type="PANTHER" id="PTHR41299">
    <property type="entry name" value="THIAMINE PYROPHOSPHOKINASE"/>
    <property type="match status" value="1"/>
</dbReference>
<name>A0A1I2QBI9_9BACI</name>
<keyword evidence="4" id="KW-0067">ATP-binding</keyword>
<dbReference type="GO" id="GO:0016301">
    <property type="term" value="F:kinase activity"/>
    <property type="evidence" value="ECO:0007669"/>
    <property type="project" value="UniProtKB-KW"/>
</dbReference>
<keyword evidence="3 7" id="KW-0418">Kinase</keyword>
<dbReference type="InterPro" id="IPR006282">
    <property type="entry name" value="Thi_PPkinase"/>
</dbReference>
<dbReference type="SUPFAM" id="SSF63862">
    <property type="entry name" value="Thiamin pyrophosphokinase, substrate-binding domain"/>
    <property type="match status" value="1"/>
</dbReference>
<dbReference type="PANTHER" id="PTHR41299:SF1">
    <property type="entry name" value="THIAMINE PYROPHOSPHOKINASE"/>
    <property type="match status" value="1"/>
</dbReference>
<reference evidence="8" key="1">
    <citation type="submission" date="2016-10" db="EMBL/GenBank/DDBJ databases">
        <authorList>
            <person name="Varghese N."/>
            <person name="Submissions S."/>
        </authorList>
    </citation>
    <scope>NUCLEOTIDE SEQUENCE [LARGE SCALE GENOMIC DNA]</scope>
    <source>
        <strain evidence="8">FP5</strain>
    </source>
</reference>
<organism evidence="7 8">
    <name type="scientific">Halobacillus alkaliphilus</name>
    <dbReference type="NCBI Taxonomy" id="396056"/>
    <lineage>
        <taxon>Bacteria</taxon>
        <taxon>Bacillati</taxon>
        <taxon>Bacillota</taxon>
        <taxon>Bacilli</taxon>
        <taxon>Bacillales</taxon>
        <taxon>Bacillaceae</taxon>
        <taxon>Halobacillus</taxon>
    </lineage>
</organism>
<dbReference type="NCBIfam" id="TIGR01378">
    <property type="entry name" value="thi_PPkinase"/>
    <property type="match status" value="1"/>
</dbReference>
<dbReference type="InterPro" id="IPR007371">
    <property type="entry name" value="TPK_catalytic"/>
</dbReference>
<evidence type="ECO:0000313" key="8">
    <source>
        <dbReference type="Proteomes" id="UP000198897"/>
    </source>
</evidence>
<dbReference type="CDD" id="cd07995">
    <property type="entry name" value="TPK"/>
    <property type="match status" value="1"/>
</dbReference>
<dbReference type="Proteomes" id="UP000198897">
    <property type="component" value="Unassembled WGS sequence"/>
</dbReference>
<evidence type="ECO:0000256" key="1">
    <source>
        <dbReference type="ARBA" id="ARBA00022679"/>
    </source>
</evidence>
<evidence type="ECO:0000256" key="3">
    <source>
        <dbReference type="ARBA" id="ARBA00022777"/>
    </source>
</evidence>
<dbReference type="AlphaFoldDB" id="A0A1I2QBI9"/>
<gene>
    <name evidence="7" type="ORF">SAMN05216353_12937</name>
</gene>
<evidence type="ECO:0000256" key="2">
    <source>
        <dbReference type="ARBA" id="ARBA00022741"/>
    </source>
</evidence>
<evidence type="ECO:0000256" key="4">
    <source>
        <dbReference type="ARBA" id="ARBA00022840"/>
    </source>
</evidence>
<dbReference type="GO" id="GO:0009229">
    <property type="term" value="P:thiamine diphosphate biosynthetic process"/>
    <property type="evidence" value="ECO:0007669"/>
    <property type="project" value="InterPro"/>
</dbReference>
<sequence>MAKSIAIVGGGPKAYIPELKRFDQQELIWIGADQGAEVLLEHDICPDVSIGDFDSVDQASLEKIKEISVQFKPYPNEKDETDLELAINQALNWNPEHILLFGVTGGRIDHSMANLQLLYPLLKKGVRCTIRDHQNQVELAAEGEHTIKADSEFPYVSFLPMTLEVTGLTLQGFYYPLQNAHLPYGSTLCVSNCLIHNTGTFSFRSGILLVIRSKDLTNRG</sequence>
<dbReference type="GO" id="GO:0004788">
    <property type="term" value="F:thiamine diphosphokinase activity"/>
    <property type="evidence" value="ECO:0007669"/>
    <property type="project" value="UniProtKB-UniRule"/>
</dbReference>
<dbReference type="EC" id="2.7.6.2" evidence="5"/>
<proteinExistence type="predicted"/>
<accession>A0A1I2QBI9</accession>
<dbReference type="Pfam" id="PF04263">
    <property type="entry name" value="TPK_catalytic"/>
    <property type="match status" value="1"/>
</dbReference>
<dbReference type="EMBL" id="FOOG01000029">
    <property type="protein sequence ID" value="SFG23637.1"/>
    <property type="molecule type" value="Genomic_DNA"/>
</dbReference>
<evidence type="ECO:0000313" key="7">
    <source>
        <dbReference type="EMBL" id="SFG23637.1"/>
    </source>
</evidence>
<dbReference type="InterPro" id="IPR036371">
    <property type="entry name" value="TPK_B1-bd_sf"/>
</dbReference>
<dbReference type="GO" id="GO:0030975">
    <property type="term" value="F:thiamine binding"/>
    <property type="evidence" value="ECO:0007669"/>
    <property type="project" value="InterPro"/>
</dbReference>
<dbReference type="InterPro" id="IPR007373">
    <property type="entry name" value="Thiamin_PyroPKinase_B1-bd"/>
</dbReference>
<dbReference type="RefSeq" id="WP_089752919.1">
    <property type="nucleotide sequence ID" value="NZ_FOOG01000029.1"/>
</dbReference>
<dbReference type="InterPro" id="IPR036759">
    <property type="entry name" value="TPK_catalytic_sf"/>
</dbReference>
<protein>
    <recommendedName>
        <fullName evidence="5">Thiamine diphosphokinase</fullName>
        <ecNumber evidence="5">2.7.6.2</ecNumber>
    </recommendedName>
</protein>
<dbReference type="GO" id="GO:0005524">
    <property type="term" value="F:ATP binding"/>
    <property type="evidence" value="ECO:0007669"/>
    <property type="project" value="UniProtKB-KW"/>
</dbReference>
<dbReference type="Pfam" id="PF04265">
    <property type="entry name" value="TPK_B1_binding"/>
    <property type="match status" value="1"/>
</dbReference>
<feature type="domain" description="Thiamin pyrophosphokinase thiamin-binding" evidence="6">
    <location>
        <begin position="143"/>
        <end position="209"/>
    </location>
</feature>
<dbReference type="SMART" id="SM00983">
    <property type="entry name" value="TPK_B1_binding"/>
    <property type="match status" value="1"/>
</dbReference>
<keyword evidence="1" id="KW-0808">Transferase</keyword>
<dbReference type="SUPFAM" id="SSF63999">
    <property type="entry name" value="Thiamin pyrophosphokinase, catalytic domain"/>
    <property type="match status" value="1"/>
</dbReference>
<evidence type="ECO:0000256" key="5">
    <source>
        <dbReference type="NCBIfam" id="TIGR01378"/>
    </source>
</evidence>
<dbReference type="InterPro" id="IPR053149">
    <property type="entry name" value="TPK"/>
</dbReference>